<dbReference type="FunFam" id="1.10.12.10:FF:000004">
    <property type="entry name" value="Delta3,5-delta2,4-dienoyl-CoA isomerase"/>
    <property type="match status" value="1"/>
</dbReference>
<dbReference type="Pfam" id="PF00378">
    <property type="entry name" value="ECH_1"/>
    <property type="match status" value="1"/>
</dbReference>
<dbReference type="InterPro" id="IPR045002">
    <property type="entry name" value="Ech1-like"/>
</dbReference>
<comment type="caution">
    <text evidence="7">The sequence shown here is derived from an EMBL/GenBank/DDBJ whole genome shotgun (WGS) entry which is preliminary data.</text>
</comment>
<protein>
    <submittedName>
        <fullName evidence="7">Uncharacterized protein</fullName>
    </submittedName>
</protein>
<proteinExistence type="inferred from homology"/>
<keyword evidence="5" id="KW-0413">Isomerase</keyword>
<evidence type="ECO:0000313" key="6">
    <source>
        <dbReference type="EMBL" id="CAF1125992.1"/>
    </source>
</evidence>
<evidence type="ECO:0000256" key="1">
    <source>
        <dbReference type="ARBA" id="ARBA00005005"/>
    </source>
</evidence>
<dbReference type="InterPro" id="IPR029045">
    <property type="entry name" value="ClpP/crotonase-like_dom_sf"/>
</dbReference>
<dbReference type="AlphaFoldDB" id="A0A8S2LKF9"/>
<evidence type="ECO:0000256" key="3">
    <source>
        <dbReference type="ARBA" id="ARBA00022832"/>
    </source>
</evidence>
<name>A0A8S2LKF9_9BILA</name>
<reference evidence="7" key="1">
    <citation type="submission" date="2021-02" db="EMBL/GenBank/DDBJ databases">
        <authorList>
            <person name="Nowell W R."/>
        </authorList>
    </citation>
    <scope>NUCLEOTIDE SEQUENCE</scope>
</reference>
<organism evidence="7 8">
    <name type="scientific">Didymodactylos carnosus</name>
    <dbReference type="NCBI Taxonomy" id="1234261"/>
    <lineage>
        <taxon>Eukaryota</taxon>
        <taxon>Metazoa</taxon>
        <taxon>Spiralia</taxon>
        <taxon>Gnathifera</taxon>
        <taxon>Rotifera</taxon>
        <taxon>Eurotatoria</taxon>
        <taxon>Bdelloidea</taxon>
        <taxon>Philodinida</taxon>
        <taxon>Philodinidae</taxon>
        <taxon>Didymodactylos</taxon>
    </lineage>
</organism>
<keyword evidence="4" id="KW-0443">Lipid metabolism</keyword>
<sequence>MFVEKNFSILKSFGYRVITKTGVDVGYLSTTAVTELENIDDVGRKMLHLKKMIERIQSSLRAVDKCQKPVIAAIHGYCIGAGVDLIAACDIRFCSQDVTFSIKEAEMGLAADVGTLQLLPKLIGNHSLFRELVYSSRMFNANEAKDLQLVSRIFENRDVMLKAAIELAETMSKKSPIAVQGSKINLNYARDHSVDDCFKFVTAWNSGMLLSEDVIKSIMASMSKSDSNESVKFDDV</sequence>
<evidence type="ECO:0000256" key="2">
    <source>
        <dbReference type="ARBA" id="ARBA00005254"/>
    </source>
</evidence>
<dbReference type="Gene3D" id="1.10.12.10">
    <property type="entry name" value="Lyase 2-enoyl-coa Hydratase, Chain A, domain 2"/>
    <property type="match status" value="1"/>
</dbReference>
<evidence type="ECO:0000313" key="7">
    <source>
        <dbReference type="EMBL" id="CAF3903940.1"/>
    </source>
</evidence>
<comment type="pathway">
    <text evidence="1">Lipid metabolism; fatty acid beta-oxidation.</text>
</comment>
<gene>
    <name evidence="6" type="ORF">OVA965_LOCUS20413</name>
    <name evidence="7" type="ORF">TMI583_LOCUS20781</name>
</gene>
<dbReference type="CDD" id="cd06558">
    <property type="entry name" value="crotonase-like"/>
    <property type="match status" value="1"/>
</dbReference>
<keyword evidence="3" id="KW-0276">Fatty acid metabolism</keyword>
<dbReference type="EMBL" id="CAJOBA010019460">
    <property type="protein sequence ID" value="CAF3903940.1"/>
    <property type="molecule type" value="Genomic_DNA"/>
</dbReference>
<dbReference type="InterPro" id="IPR001753">
    <property type="entry name" value="Enoyl-CoA_hydra/iso"/>
</dbReference>
<dbReference type="GO" id="GO:0005739">
    <property type="term" value="C:mitochondrion"/>
    <property type="evidence" value="ECO:0007669"/>
    <property type="project" value="TreeGrafter"/>
</dbReference>
<evidence type="ECO:0000256" key="5">
    <source>
        <dbReference type="ARBA" id="ARBA00023235"/>
    </source>
</evidence>
<dbReference type="Gene3D" id="3.90.226.10">
    <property type="entry name" value="2-enoyl-CoA Hydratase, Chain A, domain 1"/>
    <property type="match status" value="1"/>
</dbReference>
<dbReference type="PANTHER" id="PTHR43149">
    <property type="entry name" value="ENOYL-COA HYDRATASE"/>
    <property type="match status" value="1"/>
</dbReference>
<dbReference type="GO" id="GO:0006631">
    <property type="term" value="P:fatty acid metabolic process"/>
    <property type="evidence" value="ECO:0007669"/>
    <property type="project" value="UniProtKB-KW"/>
</dbReference>
<dbReference type="EMBL" id="CAJNOK010010835">
    <property type="protein sequence ID" value="CAF1125992.1"/>
    <property type="molecule type" value="Genomic_DNA"/>
</dbReference>
<dbReference type="Proteomes" id="UP000677228">
    <property type="component" value="Unassembled WGS sequence"/>
</dbReference>
<evidence type="ECO:0000256" key="4">
    <source>
        <dbReference type="ARBA" id="ARBA00023098"/>
    </source>
</evidence>
<dbReference type="PANTHER" id="PTHR43149:SF1">
    <property type="entry name" value="DELTA(3,5)-DELTA(2,4)-DIENOYL-COA ISOMERASE, MITOCHONDRIAL"/>
    <property type="match status" value="1"/>
</dbReference>
<dbReference type="SUPFAM" id="SSF52096">
    <property type="entry name" value="ClpP/crotonase"/>
    <property type="match status" value="1"/>
</dbReference>
<dbReference type="GO" id="GO:0051750">
    <property type="term" value="F:delta(3,5)-delta(2,4)-dienoyl-CoA isomerase activity"/>
    <property type="evidence" value="ECO:0007669"/>
    <property type="project" value="TreeGrafter"/>
</dbReference>
<dbReference type="InterPro" id="IPR014748">
    <property type="entry name" value="Enoyl-CoA_hydra_C"/>
</dbReference>
<dbReference type="Proteomes" id="UP000682733">
    <property type="component" value="Unassembled WGS sequence"/>
</dbReference>
<accession>A0A8S2LKF9</accession>
<evidence type="ECO:0000313" key="8">
    <source>
        <dbReference type="Proteomes" id="UP000682733"/>
    </source>
</evidence>
<comment type="similarity">
    <text evidence="2">Belongs to the enoyl-CoA hydratase/isomerase family.</text>
</comment>